<evidence type="ECO:0000259" key="7">
    <source>
        <dbReference type="Pfam" id="PF09335"/>
    </source>
</evidence>
<accession>A0A2L0D3N5</accession>
<sequence length="202" mass="23492">MEMKYSKRYRLWQKIIRFIGFLCLIATGVLILWLYHIGILNDTNVLKTVIQKHDLIGPLIFIIIQIIQVVFPVIPGGLTTVVGFWVFGWWQGFIYNYIGIIVGSIILFLLVKRFGRKFILLFLKEDTFFKYEQKLESKHFENLFILSMIAPVSPADIMVMVTALTNMSLKRFITIILIAKPFSIIGYSALWIYGGDWAKKFL</sequence>
<comment type="similarity">
    <text evidence="6">Belongs to the TVP38/TMEM64 family.</text>
</comment>
<dbReference type="PANTHER" id="PTHR12677:SF49">
    <property type="entry name" value="TVP38_TMEM64 FAMILY MEMBRANE PROTEIN"/>
    <property type="match status" value="1"/>
</dbReference>
<keyword evidence="3 6" id="KW-0812">Transmembrane</keyword>
<evidence type="ECO:0000256" key="4">
    <source>
        <dbReference type="ARBA" id="ARBA00022989"/>
    </source>
</evidence>
<dbReference type="EMBL" id="CP025536">
    <property type="protein sequence ID" value="AUW96452.1"/>
    <property type="molecule type" value="Genomic_DNA"/>
</dbReference>
<proteinExistence type="inferred from homology"/>
<name>A0A2L0D3N5_9STRE</name>
<dbReference type="PANTHER" id="PTHR12677">
    <property type="entry name" value="GOLGI APPARATUS MEMBRANE PROTEIN TVP38-RELATED"/>
    <property type="match status" value="1"/>
</dbReference>
<dbReference type="OrthoDB" id="371137at2"/>
<keyword evidence="9" id="KW-1185">Reference proteome</keyword>
<reference evidence="8 9" key="2">
    <citation type="submission" date="2018-02" db="EMBL/GenBank/DDBJ databases">
        <title>Whole genome sequencing analysis of Streptococcus pluranimalium isolated from cattle infected mastitis in China.</title>
        <authorList>
            <person name="Zhang J.-R."/>
            <person name="Hu G.-Z."/>
        </authorList>
    </citation>
    <scope>NUCLEOTIDE SEQUENCE [LARGE SCALE GENOMIC DNA]</scope>
    <source>
        <strain evidence="8 9">TH11417</strain>
    </source>
</reference>
<dbReference type="GeneID" id="98393200"/>
<evidence type="ECO:0000313" key="9">
    <source>
        <dbReference type="Proteomes" id="UP000238956"/>
    </source>
</evidence>
<feature type="transmembrane region" description="Helical" evidence="6">
    <location>
        <begin position="171"/>
        <end position="193"/>
    </location>
</feature>
<dbReference type="KEGG" id="splr:C0J00_04670"/>
<evidence type="ECO:0000256" key="6">
    <source>
        <dbReference type="RuleBase" id="RU366058"/>
    </source>
</evidence>
<dbReference type="RefSeq" id="WP_104967779.1">
    <property type="nucleotide sequence ID" value="NZ_CP025536.1"/>
</dbReference>
<keyword evidence="4 6" id="KW-1133">Transmembrane helix</keyword>
<comment type="subcellular location">
    <subcellularLocation>
        <location evidence="1 6">Cell membrane</location>
        <topology evidence="1 6">Multi-pass membrane protein</topology>
    </subcellularLocation>
</comment>
<dbReference type="GO" id="GO:0005886">
    <property type="term" value="C:plasma membrane"/>
    <property type="evidence" value="ECO:0007669"/>
    <property type="project" value="UniProtKB-SubCell"/>
</dbReference>
<dbReference type="InterPro" id="IPR032816">
    <property type="entry name" value="VTT_dom"/>
</dbReference>
<keyword evidence="2 6" id="KW-1003">Cell membrane</keyword>
<evidence type="ECO:0000256" key="5">
    <source>
        <dbReference type="ARBA" id="ARBA00023136"/>
    </source>
</evidence>
<feature type="transmembrane region" description="Helical" evidence="6">
    <location>
        <begin position="94"/>
        <end position="111"/>
    </location>
</feature>
<keyword evidence="5 6" id="KW-0472">Membrane</keyword>
<dbReference type="InterPro" id="IPR015414">
    <property type="entry name" value="TMEM64"/>
</dbReference>
<evidence type="ECO:0000256" key="3">
    <source>
        <dbReference type="ARBA" id="ARBA00022692"/>
    </source>
</evidence>
<feature type="transmembrane region" description="Helical" evidence="6">
    <location>
        <begin position="55"/>
        <end position="74"/>
    </location>
</feature>
<dbReference type="AlphaFoldDB" id="A0A2L0D3N5"/>
<evidence type="ECO:0000313" key="8">
    <source>
        <dbReference type="EMBL" id="AUW96452.1"/>
    </source>
</evidence>
<feature type="transmembrane region" description="Helical" evidence="6">
    <location>
        <begin position="143"/>
        <end position="165"/>
    </location>
</feature>
<dbReference type="Proteomes" id="UP000238956">
    <property type="component" value="Chromosome"/>
</dbReference>
<reference evidence="8 9" key="1">
    <citation type="submission" date="2017-12" db="EMBL/GenBank/DDBJ databases">
        <authorList>
            <person name="Hurst M.R.H."/>
        </authorList>
    </citation>
    <scope>NUCLEOTIDE SEQUENCE [LARGE SCALE GENOMIC DNA]</scope>
    <source>
        <strain evidence="8 9">TH11417</strain>
    </source>
</reference>
<organism evidence="8 9">
    <name type="scientific">Streptococcus pluranimalium</name>
    <dbReference type="NCBI Taxonomy" id="82348"/>
    <lineage>
        <taxon>Bacteria</taxon>
        <taxon>Bacillati</taxon>
        <taxon>Bacillota</taxon>
        <taxon>Bacilli</taxon>
        <taxon>Lactobacillales</taxon>
        <taxon>Streptococcaceae</taxon>
        <taxon>Streptococcus</taxon>
    </lineage>
</organism>
<feature type="domain" description="VTT" evidence="7">
    <location>
        <begin position="74"/>
        <end position="188"/>
    </location>
</feature>
<evidence type="ECO:0000256" key="1">
    <source>
        <dbReference type="ARBA" id="ARBA00004651"/>
    </source>
</evidence>
<evidence type="ECO:0000256" key="2">
    <source>
        <dbReference type="ARBA" id="ARBA00022475"/>
    </source>
</evidence>
<dbReference type="Pfam" id="PF09335">
    <property type="entry name" value="VTT_dom"/>
    <property type="match status" value="1"/>
</dbReference>
<gene>
    <name evidence="8" type="ORF">C0J00_04670</name>
</gene>
<protein>
    <recommendedName>
        <fullName evidence="6">TVP38/TMEM64 family membrane protein</fullName>
    </recommendedName>
</protein>
<feature type="transmembrane region" description="Helical" evidence="6">
    <location>
        <begin position="15"/>
        <end position="35"/>
    </location>
</feature>